<name>A0A5B8U5U9_9ACTN</name>
<dbReference type="SUPFAM" id="SSF51621">
    <property type="entry name" value="Phosphoenolpyruvate/pyruvate domain"/>
    <property type="match status" value="1"/>
</dbReference>
<gene>
    <name evidence="1" type="ORF">FSW04_13030</name>
</gene>
<dbReference type="AlphaFoldDB" id="A0A5B8U5U9"/>
<proteinExistence type="predicted"/>
<evidence type="ECO:0000313" key="1">
    <source>
        <dbReference type="EMBL" id="QEC48400.1"/>
    </source>
</evidence>
<dbReference type="RefSeq" id="WP_146919892.1">
    <property type="nucleotide sequence ID" value="NZ_CP042430.1"/>
</dbReference>
<dbReference type="GO" id="GO:0016833">
    <property type="term" value="F:oxo-acid-lyase activity"/>
    <property type="evidence" value="ECO:0007669"/>
    <property type="project" value="UniProtKB-ARBA"/>
</dbReference>
<accession>A0A5B8U5U9</accession>
<evidence type="ECO:0000313" key="2">
    <source>
        <dbReference type="Proteomes" id="UP000321805"/>
    </source>
</evidence>
<dbReference type="InterPro" id="IPR015813">
    <property type="entry name" value="Pyrv/PenolPyrv_kinase-like_dom"/>
</dbReference>
<sequence>MSEAPNLRERLQDPRILVAMGVHDGLTARIAQQLGFEAFYHGGYAAAAHHHGLPDIGMVGLEEMVESVRRVTNVSTTPVIVDCDTAYGAIPGVKRTVHEMERAGAGAIQIEDQVFPKKCGHMEGKQVIAVDEMVLKIRAAVATRHDPSMLIIARTDALQPLGLDEAIDRCNAYAEAGADLAFVDAPGSREQLAEIARRVDVPSVANMSETGKTPALTADELQEMGYRVVIFPATQTWVFARAYEEVCRELLRTGTTAGYADRFASFDDVNALLGLEELQRVE</sequence>
<protein>
    <submittedName>
        <fullName evidence="1">Carboxyvinyl-carboxyphosphonate phosphorylmutase</fullName>
    </submittedName>
</protein>
<reference evidence="1 2" key="1">
    <citation type="journal article" date="2018" name="J. Microbiol.">
        <title>Baekduia soli gen. nov., sp. nov., a novel bacterium isolated from the soil of Baekdu Mountain and proposal of a novel family name, Baekduiaceae fam. nov.</title>
        <authorList>
            <person name="An D.S."/>
            <person name="Siddiqi M.Z."/>
            <person name="Kim K.H."/>
            <person name="Yu H.S."/>
            <person name="Im W.T."/>
        </authorList>
    </citation>
    <scope>NUCLEOTIDE SEQUENCE [LARGE SCALE GENOMIC DNA]</scope>
    <source>
        <strain evidence="1 2">BR7-21</strain>
    </source>
</reference>
<dbReference type="OrthoDB" id="9771433at2"/>
<dbReference type="Pfam" id="PF13714">
    <property type="entry name" value="PEP_mutase"/>
    <property type="match status" value="1"/>
</dbReference>
<dbReference type="InterPro" id="IPR039556">
    <property type="entry name" value="ICL/PEPM"/>
</dbReference>
<dbReference type="InterPro" id="IPR040442">
    <property type="entry name" value="Pyrv_kinase-like_dom_sf"/>
</dbReference>
<dbReference type="Gene3D" id="3.20.20.60">
    <property type="entry name" value="Phosphoenolpyruvate-binding domains"/>
    <property type="match status" value="1"/>
</dbReference>
<organism evidence="1 2">
    <name type="scientific">Baekduia soli</name>
    <dbReference type="NCBI Taxonomy" id="496014"/>
    <lineage>
        <taxon>Bacteria</taxon>
        <taxon>Bacillati</taxon>
        <taxon>Actinomycetota</taxon>
        <taxon>Thermoleophilia</taxon>
        <taxon>Solirubrobacterales</taxon>
        <taxon>Baekduiaceae</taxon>
        <taxon>Baekduia</taxon>
    </lineage>
</organism>
<dbReference type="KEGG" id="bsol:FSW04_13030"/>
<dbReference type="PROSITE" id="PS00161">
    <property type="entry name" value="ISOCITRATE_LYASE"/>
    <property type="match status" value="1"/>
</dbReference>
<dbReference type="EMBL" id="CP042430">
    <property type="protein sequence ID" value="QEC48400.1"/>
    <property type="molecule type" value="Genomic_DNA"/>
</dbReference>
<keyword evidence="2" id="KW-1185">Reference proteome</keyword>
<dbReference type="CDD" id="cd00377">
    <property type="entry name" value="ICL_PEPM"/>
    <property type="match status" value="1"/>
</dbReference>
<dbReference type="Proteomes" id="UP000321805">
    <property type="component" value="Chromosome"/>
</dbReference>
<dbReference type="InterPro" id="IPR018523">
    <property type="entry name" value="Isocitrate_lyase_ph_CS"/>
</dbReference>
<dbReference type="PANTHER" id="PTHR42905">
    <property type="entry name" value="PHOSPHOENOLPYRUVATE CARBOXYLASE"/>
    <property type="match status" value="1"/>
</dbReference>
<dbReference type="PANTHER" id="PTHR42905:SF5">
    <property type="entry name" value="CARBOXYVINYL-CARBOXYPHOSPHONATE PHOSPHORYLMUTASE, CHLOROPLASTIC"/>
    <property type="match status" value="1"/>
</dbReference>